<reference evidence="2 3" key="1">
    <citation type="journal article" date="2018" name="PLoS Genet.">
        <title>Population sequencing reveals clonal diversity and ancestral inbreeding in the grapevine cultivar Chardonnay.</title>
        <authorList>
            <person name="Roach M.J."/>
            <person name="Johnson D.L."/>
            <person name="Bohlmann J."/>
            <person name="van Vuuren H.J."/>
            <person name="Jones S.J."/>
            <person name="Pretorius I.S."/>
            <person name="Schmidt S.A."/>
            <person name="Borneman A.R."/>
        </authorList>
    </citation>
    <scope>NUCLEOTIDE SEQUENCE [LARGE SCALE GENOMIC DNA]</scope>
    <source>
        <strain evidence="3">cv. Chardonnay</strain>
        <tissue evidence="2">Leaf</tissue>
    </source>
</reference>
<protein>
    <submittedName>
        <fullName evidence="2">Uncharacterized protein</fullName>
    </submittedName>
</protein>
<sequence length="242" mass="27444">MTEEKMEVLVAISTYLENEVYLIKESPNTASYATEEGKTEESPVAGGGKRTPKEARAGLGYGRNRYEGWLVSVRRGWRRKRVVGKLVHASSCAAEKTRVVGAWGGFLAPVLWEKLEISSRRSLRCGRCWKKTSLEKLAGKVTAVISGLSINLEKSELILMGRVENVEESMVVWDEVEERFRRKRAIWRRCYDEVGIDSKELPLGRRNTRAKATLSRMFVEDKGLCGNNYKWQVWGGRGRVAI</sequence>
<comment type="caution">
    <text evidence="2">The sequence shown here is derived from an EMBL/GenBank/DDBJ whole genome shotgun (WGS) entry which is preliminary data.</text>
</comment>
<accession>A0A438K7F9</accession>
<evidence type="ECO:0000313" key="3">
    <source>
        <dbReference type="Proteomes" id="UP000288805"/>
    </source>
</evidence>
<evidence type="ECO:0000313" key="2">
    <source>
        <dbReference type="EMBL" id="RVX17129.1"/>
    </source>
</evidence>
<dbReference type="AlphaFoldDB" id="A0A438K7F9"/>
<dbReference type="Proteomes" id="UP000288805">
    <property type="component" value="Unassembled WGS sequence"/>
</dbReference>
<name>A0A438K7F9_VITVI</name>
<feature type="region of interest" description="Disordered" evidence="1">
    <location>
        <begin position="32"/>
        <end position="54"/>
    </location>
</feature>
<proteinExistence type="predicted"/>
<evidence type="ECO:0000256" key="1">
    <source>
        <dbReference type="SAM" id="MobiDB-lite"/>
    </source>
</evidence>
<dbReference type="EMBL" id="QGNW01000014">
    <property type="protein sequence ID" value="RVX17129.1"/>
    <property type="molecule type" value="Genomic_DNA"/>
</dbReference>
<gene>
    <name evidence="2" type="ORF">CK203_003043</name>
</gene>
<organism evidence="2 3">
    <name type="scientific">Vitis vinifera</name>
    <name type="common">Grape</name>
    <dbReference type="NCBI Taxonomy" id="29760"/>
    <lineage>
        <taxon>Eukaryota</taxon>
        <taxon>Viridiplantae</taxon>
        <taxon>Streptophyta</taxon>
        <taxon>Embryophyta</taxon>
        <taxon>Tracheophyta</taxon>
        <taxon>Spermatophyta</taxon>
        <taxon>Magnoliopsida</taxon>
        <taxon>eudicotyledons</taxon>
        <taxon>Gunneridae</taxon>
        <taxon>Pentapetalae</taxon>
        <taxon>rosids</taxon>
        <taxon>Vitales</taxon>
        <taxon>Vitaceae</taxon>
        <taxon>Viteae</taxon>
        <taxon>Vitis</taxon>
    </lineage>
</organism>